<feature type="region of interest" description="Disordered" evidence="5">
    <location>
        <begin position="1"/>
        <end position="187"/>
    </location>
</feature>
<protein>
    <recommendedName>
        <fullName evidence="6">RING-type domain-containing protein</fullName>
    </recommendedName>
</protein>
<evidence type="ECO:0000259" key="6">
    <source>
        <dbReference type="PROSITE" id="PS50089"/>
    </source>
</evidence>
<feature type="compositionally biased region" description="Basic and acidic residues" evidence="5">
    <location>
        <begin position="91"/>
        <end position="100"/>
    </location>
</feature>
<dbReference type="RefSeq" id="XP_001745177.1">
    <property type="nucleotide sequence ID" value="XM_001745125.1"/>
</dbReference>
<dbReference type="PROSITE" id="PS50089">
    <property type="entry name" value="ZF_RING_2"/>
    <property type="match status" value="1"/>
</dbReference>
<feature type="compositionally biased region" description="Polar residues" evidence="5">
    <location>
        <begin position="336"/>
        <end position="358"/>
    </location>
</feature>
<dbReference type="KEGG" id="mbr:MONBRDRAFT_7644"/>
<keyword evidence="8" id="KW-1185">Reference proteome</keyword>
<evidence type="ECO:0000256" key="2">
    <source>
        <dbReference type="ARBA" id="ARBA00022771"/>
    </source>
</evidence>
<evidence type="ECO:0000256" key="3">
    <source>
        <dbReference type="ARBA" id="ARBA00022833"/>
    </source>
</evidence>
<proteinExistence type="predicted"/>
<dbReference type="GeneID" id="5890699"/>
<feature type="region of interest" description="Disordered" evidence="5">
    <location>
        <begin position="312"/>
        <end position="380"/>
    </location>
</feature>
<keyword evidence="2 4" id="KW-0863">Zinc-finger</keyword>
<evidence type="ECO:0000256" key="4">
    <source>
        <dbReference type="PROSITE-ProRule" id="PRU00175"/>
    </source>
</evidence>
<name>A9UXW2_MONBE</name>
<keyword evidence="3" id="KW-0862">Zinc</keyword>
<dbReference type="InParanoid" id="A9UXW2"/>
<organism evidence="7 8">
    <name type="scientific">Monosiga brevicollis</name>
    <name type="common">Choanoflagellate</name>
    <dbReference type="NCBI Taxonomy" id="81824"/>
    <lineage>
        <taxon>Eukaryota</taxon>
        <taxon>Choanoflagellata</taxon>
        <taxon>Craspedida</taxon>
        <taxon>Salpingoecidae</taxon>
        <taxon>Monosiga</taxon>
    </lineage>
</organism>
<dbReference type="InterPro" id="IPR001841">
    <property type="entry name" value="Znf_RING"/>
</dbReference>
<dbReference type="PROSITE" id="PS00518">
    <property type="entry name" value="ZF_RING_1"/>
    <property type="match status" value="1"/>
</dbReference>
<dbReference type="EMBL" id="CH991549">
    <property type="protein sequence ID" value="EDQ89755.1"/>
    <property type="molecule type" value="Genomic_DNA"/>
</dbReference>
<feature type="domain" description="RING-type" evidence="6">
    <location>
        <begin position="234"/>
        <end position="277"/>
    </location>
</feature>
<accession>A9UXW2</accession>
<reference evidence="7 8" key="1">
    <citation type="journal article" date="2008" name="Nature">
        <title>The genome of the choanoflagellate Monosiga brevicollis and the origin of metazoans.</title>
        <authorList>
            <consortium name="JGI Sequencing"/>
            <person name="King N."/>
            <person name="Westbrook M.J."/>
            <person name="Young S.L."/>
            <person name="Kuo A."/>
            <person name="Abedin M."/>
            <person name="Chapman J."/>
            <person name="Fairclough S."/>
            <person name="Hellsten U."/>
            <person name="Isogai Y."/>
            <person name="Letunic I."/>
            <person name="Marr M."/>
            <person name="Pincus D."/>
            <person name="Putnam N."/>
            <person name="Rokas A."/>
            <person name="Wright K.J."/>
            <person name="Zuzow R."/>
            <person name="Dirks W."/>
            <person name="Good M."/>
            <person name="Goodstein D."/>
            <person name="Lemons D."/>
            <person name="Li W."/>
            <person name="Lyons J.B."/>
            <person name="Morris A."/>
            <person name="Nichols S."/>
            <person name="Richter D.J."/>
            <person name="Salamov A."/>
            <person name="Bork P."/>
            <person name="Lim W.A."/>
            <person name="Manning G."/>
            <person name="Miller W.T."/>
            <person name="McGinnis W."/>
            <person name="Shapiro H."/>
            <person name="Tjian R."/>
            <person name="Grigoriev I.V."/>
            <person name="Rokhsar D."/>
        </authorList>
    </citation>
    <scope>NUCLEOTIDE SEQUENCE [LARGE SCALE GENOMIC DNA]</scope>
    <source>
        <strain evidence="8">MX1 / ATCC 50154</strain>
    </source>
</reference>
<dbReference type="Proteomes" id="UP000001357">
    <property type="component" value="Unassembled WGS sequence"/>
</dbReference>
<evidence type="ECO:0000313" key="7">
    <source>
        <dbReference type="EMBL" id="EDQ89755.1"/>
    </source>
</evidence>
<dbReference type="STRING" id="81824.A9UXW2"/>
<dbReference type="GO" id="GO:0008270">
    <property type="term" value="F:zinc ion binding"/>
    <property type="evidence" value="ECO:0007669"/>
    <property type="project" value="UniProtKB-KW"/>
</dbReference>
<feature type="compositionally biased region" description="Low complexity" evidence="5">
    <location>
        <begin position="158"/>
        <end position="168"/>
    </location>
</feature>
<evidence type="ECO:0000313" key="8">
    <source>
        <dbReference type="Proteomes" id="UP000001357"/>
    </source>
</evidence>
<keyword evidence="1" id="KW-0479">Metal-binding</keyword>
<evidence type="ECO:0000256" key="1">
    <source>
        <dbReference type="ARBA" id="ARBA00022723"/>
    </source>
</evidence>
<feature type="compositionally biased region" description="Basic and acidic residues" evidence="5">
    <location>
        <begin position="319"/>
        <end position="333"/>
    </location>
</feature>
<dbReference type="InterPro" id="IPR017907">
    <property type="entry name" value="Znf_RING_CS"/>
</dbReference>
<dbReference type="CDD" id="cd16449">
    <property type="entry name" value="RING-HC"/>
    <property type="match status" value="1"/>
</dbReference>
<dbReference type="AlphaFoldDB" id="A9UXW2"/>
<gene>
    <name evidence="7" type="ORF">MONBRDRAFT_7644</name>
</gene>
<feature type="compositionally biased region" description="Basic and acidic residues" evidence="5">
    <location>
        <begin position="72"/>
        <end position="81"/>
    </location>
</feature>
<sequence>MDGPRRRSSSPARGSRLAYQSRCSPDSERAGPSSRRASYTWRARRSGSRSPIRRPDDRTPRPRRFRSPSPTRRPDDRESRPRRFRSRSPPRRPDDRDTHPRRPGSRSPTRRRDDPPRPGSRSPTRRRDNPNPPRPGSRSPPRRRNDQDARPRQPGSRKPASAKAFGKPPSKKKKPLTQPGGSERGKKMTATLPAKSAVAAAPNELASKSIQALSWDLDQERIGSPISRANGKPCERCERQPRCFGLFDPCGHTYCLPCATDINELLESDFCGCPIRRTLYLDRLTAKKPNNLRRALNLTRAPHLDMHLELAVARPHSTNSREGRGAAKSKLEEGGQSPQIPGTPQAMHNSLAPQTQVWTAPPRDPRRQQASGPIAPPPVQ</sequence>
<evidence type="ECO:0000256" key="5">
    <source>
        <dbReference type="SAM" id="MobiDB-lite"/>
    </source>
</evidence>